<organism evidence="2 3">
    <name type="scientific">Trema orientale</name>
    <name type="common">Charcoal tree</name>
    <name type="synonym">Celtis orientalis</name>
    <dbReference type="NCBI Taxonomy" id="63057"/>
    <lineage>
        <taxon>Eukaryota</taxon>
        <taxon>Viridiplantae</taxon>
        <taxon>Streptophyta</taxon>
        <taxon>Embryophyta</taxon>
        <taxon>Tracheophyta</taxon>
        <taxon>Spermatophyta</taxon>
        <taxon>Magnoliopsida</taxon>
        <taxon>eudicotyledons</taxon>
        <taxon>Gunneridae</taxon>
        <taxon>Pentapetalae</taxon>
        <taxon>rosids</taxon>
        <taxon>fabids</taxon>
        <taxon>Rosales</taxon>
        <taxon>Cannabaceae</taxon>
        <taxon>Trema</taxon>
    </lineage>
</organism>
<evidence type="ECO:0000313" key="3">
    <source>
        <dbReference type="Proteomes" id="UP000237000"/>
    </source>
</evidence>
<name>A0A2P5FBS2_TREOI</name>
<evidence type="ECO:0000256" key="1">
    <source>
        <dbReference type="SAM" id="MobiDB-lite"/>
    </source>
</evidence>
<feature type="compositionally biased region" description="Low complexity" evidence="1">
    <location>
        <begin position="24"/>
        <end position="43"/>
    </location>
</feature>
<reference evidence="3" key="1">
    <citation type="submission" date="2016-06" db="EMBL/GenBank/DDBJ databases">
        <title>Parallel loss of symbiosis genes in relatives of nitrogen-fixing non-legume Parasponia.</title>
        <authorList>
            <person name="Van Velzen R."/>
            <person name="Holmer R."/>
            <person name="Bu F."/>
            <person name="Rutten L."/>
            <person name="Van Zeijl A."/>
            <person name="Liu W."/>
            <person name="Santuari L."/>
            <person name="Cao Q."/>
            <person name="Sharma T."/>
            <person name="Shen D."/>
            <person name="Roswanjaya Y."/>
            <person name="Wardhani T."/>
            <person name="Kalhor M.S."/>
            <person name="Jansen J."/>
            <person name="Van den Hoogen J."/>
            <person name="Gungor B."/>
            <person name="Hartog M."/>
            <person name="Hontelez J."/>
            <person name="Verver J."/>
            <person name="Yang W.-C."/>
            <person name="Schijlen E."/>
            <person name="Repin R."/>
            <person name="Schilthuizen M."/>
            <person name="Schranz E."/>
            <person name="Heidstra R."/>
            <person name="Miyata K."/>
            <person name="Fedorova E."/>
            <person name="Kohlen W."/>
            <person name="Bisseling T."/>
            <person name="Smit S."/>
            <person name="Geurts R."/>
        </authorList>
    </citation>
    <scope>NUCLEOTIDE SEQUENCE [LARGE SCALE GENOMIC DNA]</scope>
    <source>
        <strain evidence="3">cv. RG33-2</strain>
    </source>
</reference>
<feature type="region of interest" description="Disordered" evidence="1">
    <location>
        <begin position="1"/>
        <end position="73"/>
    </location>
</feature>
<dbReference type="InParanoid" id="A0A2P5FBS2"/>
<evidence type="ECO:0000313" key="2">
    <source>
        <dbReference type="EMBL" id="PON95215.1"/>
    </source>
</evidence>
<dbReference type="EMBL" id="JXTC01000046">
    <property type="protein sequence ID" value="PON95215.1"/>
    <property type="molecule type" value="Genomic_DNA"/>
</dbReference>
<gene>
    <name evidence="2" type="ORF">TorRG33x02_091070</name>
</gene>
<protein>
    <submittedName>
        <fullName evidence="2">Uncharacterized protein</fullName>
    </submittedName>
</protein>
<accession>A0A2P5FBS2</accession>
<comment type="caution">
    <text evidence="2">The sequence shown here is derived from an EMBL/GenBank/DDBJ whole genome shotgun (WGS) entry which is preliminary data.</text>
</comment>
<keyword evidence="3" id="KW-1185">Reference proteome</keyword>
<sequence>MAKTCSLGSSGGMRSGALKQRMNSSPSKSSLLSKSKSLVGSSKNPIKETDDSKSQGTLDLDQEALDQRQDFLEQGQENHDLVLTFSHDYVHHKSRLTGDYSLFVIKYVEYPLSDEPVVNVNA</sequence>
<proteinExistence type="predicted"/>
<dbReference type="AlphaFoldDB" id="A0A2P5FBS2"/>
<dbReference type="Proteomes" id="UP000237000">
    <property type="component" value="Unassembled WGS sequence"/>
</dbReference>